<comment type="caution">
    <text evidence="2">The sequence shown here is derived from an EMBL/GenBank/DDBJ whole genome shotgun (WGS) entry which is preliminary data.</text>
</comment>
<proteinExistence type="predicted"/>
<protein>
    <submittedName>
        <fullName evidence="2">Uncharacterized protein</fullName>
    </submittedName>
</protein>
<name>A0A0F9DZY6_9ZZZZ</name>
<gene>
    <name evidence="2" type="ORF">LCGC14_2215630</name>
</gene>
<evidence type="ECO:0000313" key="2">
    <source>
        <dbReference type="EMBL" id="KKL59411.1"/>
    </source>
</evidence>
<evidence type="ECO:0000256" key="1">
    <source>
        <dbReference type="SAM" id="MobiDB-lite"/>
    </source>
</evidence>
<feature type="region of interest" description="Disordered" evidence="1">
    <location>
        <begin position="137"/>
        <end position="159"/>
    </location>
</feature>
<dbReference type="AlphaFoldDB" id="A0A0F9DZY6"/>
<dbReference type="EMBL" id="LAZR01029499">
    <property type="protein sequence ID" value="KKL59411.1"/>
    <property type="molecule type" value="Genomic_DNA"/>
</dbReference>
<accession>A0A0F9DZY6</accession>
<sequence>MPTTIDLSRKTGLVTLGTHTFQVLDKSVEDVGPSGDPYWRLICEIISKGDDKGKEIMHTISLGSKSRWIMDEFLDGVDAPRSGKGDLGQFIGKTFRASVGQDTYNGKLKSIITNIMPVSADQPSFADLPSEIATEDAALPADVVEDAEEESPKPRRGFR</sequence>
<organism evidence="2">
    <name type="scientific">marine sediment metagenome</name>
    <dbReference type="NCBI Taxonomy" id="412755"/>
    <lineage>
        <taxon>unclassified sequences</taxon>
        <taxon>metagenomes</taxon>
        <taxon>ecological metagenomes</taxon>
    </lineage>
</organism>
<reference evidence="2" key="1">
    <citation type="journal article" date="2015" name="Nature">
        <title>Complex archaea that bridge the gap between prokaryotes and eukaryotes.</title>
        <authorList>
            <person name="Spang A."/>
            <person name="Saw J.H."/>
            <person name="Jorgensen S.L."/>
            <person name="Zaremba-Niedzwiedzka K."/>
            <person name="Martijn J."/>
            <person name="Lind A.E."/>
            <person name="van Eijk R."/>
            <person name="Schleper C."/>
            <person name="Guy L."/>
            <person name="Ettema T.J."/>
        </authorList>
    </citation>
    <scope>NUCLEOTIDE SEQUENCE</scope>
</reference>